<dbReference type="Proteomes" id="UP001174909">
    <property type="component" value="Unassembled WGS sequence"/>
</dbReference>
<organism evidence="1 2">
    <name type="scientific">Geodia barretti</name>
    <name type="common">Barrett's horny sponge</name>
    <dbReference type="NCBI Taxonomy" id="519541"/>
    <lineage>
        <taxon>Eukaryota</taxon>
        <taxon>Metazoa</taxon>
        <taxon>Porifera</taxon>
        <taxon>Demospongiae</taxon>
        <taxon>Heteroscleromorpha</taxon>
        <taxon>Tetractinellida</taxon>
        <taxon>Astrophorina</taxon>
        <taxon>Geodiidae</taxon>
        <taxon>Geodia</taxon>
    </lineage>
</organism>
<evidence type="ECO:0000313" key="2">
    <source>
        <dbReference type="Proteomes" id="UP001174909"/>
    </source>
</evidence>
<dbReference type="EMBL" id="CASHTH010001383">
    <property type="protein sequence ID" value="CAI8014648.1"/>
    <property type="molecule type" value="Genomic_DNA"/>
</dbReference>
<comment type="caution">
    <text evidence="1">The sequence shown here is derived from an EMBL/GenBank/DDBJ whole genome shotgun (WGS) entry which is preliminary data.</text>
</comment>
<protein>
    <submittedName>
        <fullName evidence="1">Uncharacterized protein in vnfD 5'region</fullName>
    </submittedName>
</protein>
<reference evidence="1" key="1">
    <citation type="submission" date="2023-03" db="EMBL/GenBank/DDBJ databases">
        <authorList>
            <person name="Steffen K."/>
            <person name="Cardenas P."/>
        </authorList>
    </citation>
    <scope>NUCLEOTIDE SEQUENCE</scope>
</reference>
<evidence type="ECO:0000313" key="1">
    <source>
        <dbReference type="EMBL" id="CAI8014648.1"/>
    </source>
</evidence>
<dbReference type="AlphaFoldDB" id="A0AA35WAZ1"/>
<gene>
    <name evidence="1" type="ORF">GBAR_LOCUS9144</name>
</gene>
<name>A0AA35WAZ1_GEOBA</name>
<dbReference type="InterPro" id="IPR012547">
    <property type="entry name" value="PDDEXK_9"/>
</dbReference>
<accession>A0AA35WAZ1</accession>
<keyword evidence="2" id="KW-1185">Reference proteome</keyword>
<dbReference type="Pfam" id="PF08011">
    <property type="entry name" value="PDDEXK_9"/>
    <property type="match status" value="1"/>
</dbReference>
<sequence>MNASLLAALTPPDAVRRNPGLTLVERLRARDFAGIEGLVRGLFASIPYEWHTRNEIARYEGYYASVFYAWLAAVGLDVTVEDSSSRGRADLAVRFAGDVFLFEFKVVEQAAEGTALAQLQARGYAEKHRPEAADVYLIGVEFSREQRNVVAFETASG</sequence>
<proteinExistence type="predicted"/>